<dbReference type="AlphaFoldDB" id="A0ABD0L6D9"/>
<organism evidence="2 3">
    <name type="scientific">Batillaria attramentaria</name>
    <dbReference type="NCBI Taxonomy" id="370345"/>
    <lineage>
        <taxon>Eukaryota</taxon>
        <taxon>Metazoa</taxon>
        <taxon>Spiralia</taxon>
        <taxon>Lophotrochozoa</taxon>
        <taxon>Mollusca</taxon>
        <taxon>Gastropoda</taxon>
        <taxon>Caenogastropoda</taxon>
        <taxon>Sorbeoconcha</taxon>
        <taxon>Cerithioidea</taxon>
        <taxon>Batillariidae</taxon>
        <taxon>Batillaria</taxon>
    </lineage>
</organism>
<gene>
    <name evidence="2" type="ORF">BaRGS_00013965</name>
</gene>
<protein>
    <submittedName>
        <fullName evidence="2">Uncharacterized protein</fullName>
    </submittedName>
</protein>
<keyword evidence="3" id="KW-1185">Reference proteome</keyword>
<reference evidence="2 3" key="1">
    <citation type="journal article" date="2023" name="Sci. Data">
        <title>Genome assembly of the Korean intertidal mud-creeper Batillaria attramentaria.</title>
        <authorList>
            <person name="Patra A.K."/>
            <person name="Ho P.T."/>
            <person name="Jun S."/>
            <person name="Lee S.J."/>
            <person name="Kim Y."/>
            <person name="Won Y.J."/>
        </authorList>
    </citation>
    <scope>NUCLEOTIDE SEQUENCE [LARGE SCALE GENOMIC DNA]</scope>
    <source>
        <strain evidence="2">Wonlab-2016</strain>
    </source>
</reference>
<proteinExistence type="predicted"/>
<evidence type="ECO:0000256" key="1">
    <source>
        <dbReference type="SAM" id="MobiDB-lite"/>
    </source>
</evidence>
<dbReference type="EMBL" id="JACVVK020000080">
    <property type="protein sequence ID" value="KAK7494838.1"/>
    <property type="molecule type" value="Genomic_DNA"/>
</dbReference>
<dbReference type="Proteomes" id="UP001519460">
    <property type="component" value="Unassembled WGS sequence"/>
</dbReference>
<sequence>MAATLPHGVQPDAAQCAFTRETRECLDRFESNVFSDPQGALAGHGKGPASQADQKGIMRGNPLFWHSNRRVTVDHLVSKDTED</sequence>
<evidence type="ECO:0000313" key="3">
    <source>
        <dbReference type="Proteomes" id="UP001519460"/>
    </source>
</evidence>
<comment type="caution">
    <text evidence="2">The sequence shown here is derived from an EMBL/GenBank/DDBJ whole genome shotgun (WGS) entry which is preliminary data.</text>
</comment>
<accession>A0ABD0L6D9</accession>
<evidence type="ECO:0000313" key="2">
    <source>
        <dbReference type="EMBL" id="KAK7494838.1"/>
    </source>
</evidence>
<name>A0ABD0L6D9_9CAEN</name>
<feature type="region of interest" description="Disordered" evidence="1">
    <location>
        <begin position="37"/>
        <end position="60"/>
    </location>
</feature>